<dbReference type="RefSeq" id="WP_005605538.1">
    <property type="nucleotide sequence ID" value="NZ_CP102283.1"/>
</dbReference>
<dbReference type="PROSITE" id="PS00924">
    <property type="entry name" value="ASP_GLU_RACEMASE_2"/>
    <property type="match status" value="1"/>
</dbReference>
<dbReference type="EMBL" id="ACKZ01000011">
    <property type="protein sequence ID" value="EEW37794.1"/>
    <property type="molecule type" value="Genomic_DNA"/>
</dbReference>
<name>C8NEU0_9LACT</name>
<dbReference type="SUPFAM" id="SSF53681">
    <property type="entry name" value="Aspartate/glutamate racemase"/>
    <property type="match status" value="1"/>
</dbReference>
<dbReference type="InterPro" id="IPR001920">
    <property type="entry name" value="Asp/Glu_race"/>
</dbReference>
<dbReference type="Proteomes" id="UP000005926">
    <property type="component" value="Unassembled WGS sequence"/>
</dbReference>
<proteinExistence type="predicted"/>
<protein>
    <submittedName>
        <fullName evidence="1">Asp/Glu/Hydantoin racemase</fullName>
    </submittedName>
</protein>
<dbReference type="HOGENOM" id="CLU_1213765_0_0_9"/>
<dbReference type="GeneID" id="78413233"/>
<dbReference type="GO" id="GO:0016855">
    <property type="term" value="F:racemase and epimerase activity, acting on amino acids and derivatives"/>
    <property type="evidence" value="ECO:0007669"/>
    <property type="project" value="InterPro"/>
</dbReference>
<keyword evidence="2" id="KW-1185">Reference proteome</keyword>
<gene>
    <name evidence="1" type="ORF">HMPREF0444_0435</name>
</gene>
<dbReference type="eggNOG" id="COG0796">
    <property type="taxonomic scope" value="Bacteria"/>
</dbReference>
<dbReference type="AlphaFoldDB" id="C8NEU0"/>
<evidence type="ECO:0000313" key="2">
    <source>
        <dbReference type="Proteomes" id="UP000005926"/>
    </source>
</evidence>
<dbReference type="Gene3D" id="3.40.50.1860">
    <property type="match status" value="1"/>
</dbReference>
<dbReference type="InterPro" id="IPR033134">
    <property type="entry name" value="Asp/Glu_racemase_AS_2"/>
</dbReference>
<evidence type="ECO:0000313" key="1">
    <source>
        <dbReference type="EMBL" id="EEW37794.1"/>
    </source>
</evidence>
<dbReference type="STRING" id="638301.HMPREF0444_0435"/>
<reference evidence="1 2" key="1">
    <citation type="submission" date="2009-08" db="EMBL/GenBank/DDBJ databases">
        <authorList>
            <person name="Muzny D."/>
            <person name="Qin X."/>
            <person name="Deng J."/>
            <person name="Jiang H."/>
            <person name="Liu Y."/>
            <person name="Qu J."/>
            <person name="Song X.-Z."/>
            <person name="Zhang L."/>
            <person name="Thornton R."/>
            <person name="Coyle M."/>
            <person name="Francisco L."/>
            <person name="Jackson L."/>
            <person name="Javaid M."/>
            <person name="Korchina V."/>
            <person name="Kovar C."/>
            <person name="Mata R."/>
            <person name="Mathew T."/>
            <person name="Ngo R."/>
            <person name="Nguyen L."/>
            <person name="Nguyen N."/>
            <person name="Okwuonu G."/>
            <person name="Ongeri F."/>
            <person name="Pham C."/>
            <person name="Simmons D."/>
            <person name="Wilczek-Boney K."/>
            <person name="Hale W."/>
            <person name="Jakkamsetti A."/>
            <person name="Pham P."/>
            <person name="Ruth R."/>
            <person name="San Lucas F."/>
            <person name="Warren J."/>
            <person name="Zhang J."/>
            <person name="Zhao Z."/>
            <person name="Zhou C."/>
            <person name="Zhu D."/>
            <person name="Lee S."/>
            <person name="Bess C."/>
            <person name="Blankenburg K."/>
            <person name="Forbes L."/>
            <person name="Fu Q."/>
            <person name="Gubbala S."/>
            <person name="Hirani K."/>
            <person name="Jayaseelan J.C."/>
            <person name="Lara F."/>
            <person name="Munidasa M."/>
            <person name="Palculict T."/>
            <person name="Patil S."/>
            <person name="Pu L.-L."/>
            <person name="Saada N."/>
            <person name="Tang L."/>
            <person name="Weissenberger G."/>
            <person name="Zhu Y."/>
            <person name="Hemphill L."/>
            <person name="Shang Y."/>
            <person name="Youmans B."/>
            <person name="Ayvaz T."/>
            <person name="Ross M."/>
            <person name="Santibanez J."/>
            <person name="Aqrawi P."/>
            <person name="Gross S."/>
            <person name="Joshi V."/>
            <person name="Fowler G."/>
            <person name="Nazareth L."/>
            <person name="Reid J."/>
            <person name="Worley K."/>
            <person name="Petrosino J."/>
            <person name="Highlander S."/>
            <person name="Gibbs R."/>
        </authorList>
    </citation>
    <scope>NUCLEOTIDE SEQUENCE [LARGE SCALE GENOMIC DNA]</scope>
    <source>
        <strain evidence="1 2">ATCC 49175</strain>
    </source>
</reference>
<comment type="caution">
    <text evidence="1">The sequence shown here is derived from an EMBL/GenBank/DDBJ whole genome shotgun (WGS) entry which is preliminary data.</text>
</comment>
<accession>C8NEU0</accession>
<sequence>MRIAVMAGTPMDTKLGVDLLMENGFTQTISVPISKNPVEQTTFQALEDEEREQYIRNVINGLKNDIDAVFVYCNSLSSVVNFDSLQEEYRLPMITPMQMYRTLGVEHDYLAVMAANSHGLTGVENNLYIANPNLKVFGVTMLELVKAIETGKPEEEIIKQFDFQSLFHYFESTEIEAVVLGCTHFPYVKSELEQLSNIPIIDVGVYMIDRLKSHIQEENHDFN</sequence>
<organism evidence="1 2">
    <name type="scientific">Granulicatella adiacens ATCC 49175</name>
    <dbReference type="NCBI Taxonomy" id="638301"/>
    <lineage>
        <taxon>Bacteria</taxon>
        <taxon>Bacillati</taxon>
        <taxon>Bacillota</taxon>
        <taxon>Bacilli</taxon>
        <taxon>Lactobacillales</taxon>
        <taxon>Carnobacteriaceae</taxon>
        <taxon>Granulicatella</taxon>
    </lineage>
</organism>